<gene>
    <name evidence="1" type="ORF">KCX82_18695</name>
</gene>
<dbReference type="Proteomes" id="UP000675664">
    <property type="component" value="Unassembled WGS sequence"/>
</dbReference>
<keyword evidence="2" id="KW-1185">Reference proteome</keyword>
<keyword evidence="1" id="KW-0238">DNA-binding</keyword>
<protein>
    <submittedName>
        <fullName evidence="1">Arc family DNA-binding protein</fullName>
    </submittedName>
</protein>
<dbReference type="EMBL" id="JAGSND010000018">
    <property type="protein sequence ID" value="MBR0599917.1"/>
    <property type="molecule type" value="Genomic_DNA"/>
</dbReference>
<evidence type="ECO:0000313" key="1">
    <source>
        <dbReference type="EMBL" id="MBR0599917.1"/>
    </source>
</evidence>
<dbReference type="GO" id="GO:0006355">
    <property type="term" value="P:regulation of DNA-templated transcription"/>
    <property type="evidence" value="ECO:0007669"/>
    <property type="project" value="InterPro"/>
</dbReference>
<dbReference type="GO" id="GO:0003677">
    <property type="term" value="F:DNA binding"/>
    <property type="evidence" value="ECO:0007669"/>
    <property type="project" value="UniProtKB-KW"/>
</dbReference>
<dbReference type="InterPro" id="IPR013321">
    <property type="entry name" value="Arc_rbn_hlx_hlx"/>
</dbReference>
<dbReference type="Gene3D" id="1.10.1220.10">
    <property type="entry name" value="Met repressor-like"/>
    <property type="match status" value="1"/>
</dbReference>
<reference evidence="1" key="1">
    <citation type="submission" date="2021-04" db="EMBL/GenBank/DDBJ databases">
        <title>Sinoanaerobacter chloroacetimidivorans sp. nov., an obligate anaerobic bacterium isolated from anaerobic sludge.</title>
        <authorList>
            <person name="Bao Y."/>
        </authorList>
    </citation>
    <scope>NUCLEOTIDE SEQUENCE</scope>
    <source>
        <strain evidence="1">BAD-6</strain>
    </source>
</reference>
<accession>A0A8J8B3M5</accession>
<proteinExistence type="predicted"/>
<organism evidence="1 2">
    <name type="scientific">Sinanaerobacter chloroacetimidivorans</name>
    <dbReference type="NCBI Taxonomy" id="2818044"/>
    <lineage>
        <taxon>Bacteria</taxon>
        <taxon>Bacillati</taxon>
        <taxon>Bacillota</taxon>
        <taxon>Clostridia</taxon>
        <taxon>Peptostreptococcales</taxon>
        <taxon>Anaerovoracaceae</taxon>
        <taxon>Sinanaerobacter</taxon>
    </lineage>
</organism>
<name>A0A8J8B3M5_9FIRM</name>
<dbReference type="InterPro" id="IPR010985">
    <property type="entry name" value="Ribbon_hlx_hlx"/>
</dbReference>
<reference evidence="1" key="2">
    <citation type="submission" date="2021-04" db="EMBL/GenBank/DDBJ databases">
        <authorList>
            <person name="Liu J."/>
        </authorList>
    </citation>
    <scope>NUCLEOTIDE SEQUENCE</scope>
    <source>
        <strain evidence="1">BAD-6</strain>
    </source>
</reference>
<evidence type="ECO:0000313" key="2">
    <source>
        <dbReference type="Proteomes" id="UP000675664"/>
    </source>
</evidence>
<comment type="caution">
    <text evidence="1">The sequence shown here is derived from an EMBL/GenBank/DDBJ whole genome shotgun (WGS) entry which is preliminary data.</text>
</comment>
<dbReference type="AlphaFoldDB" id="A0A8J8B3M5"/>
<dbReference type="SUPFAM" id="SSF47598">
    <property type="entry name" value="Ribbon-helix-helix"/>
    <property type="match status" value="1"/>
</dbReference>
<sequence length="58" mass="6967">MENKEKDKKQLLLRLSPSLWQELAAWAEDDFRSINGQIEYLLTECVKQRKKTRKNSEE</sequence>
<dbReference type="RefSeq" id="WP_227020046.1">
    <property type="nucleotide sequence ID" value="NZ_JAGSND010000018.1"/>
</dbReference>